<gene>
    <name evidence="1" type="ORF">C7476_1267</name>
</gene>
<accession>A0A368YDS5</accession>
<organism evidence="1 2">
    <name type="scientific">Phyllobacterium bourgognense</name>
    <dbReference type="NCBI Taxonomy" id="314236"/>
    <lineage>
        <taxon>Bacteria</taxon>
        <taxon>Pseudomonadati</taxon>
        <taxon>Pseudomonadota</taxon>
        <taxon>Alphaproteobacteria</taxon>
        <taxon>Hyphomicrobiales</taxon>
        <taxon>Phyllobacteriaceae</taxon>
        <taxon>Phyllobacterium</taxon>
    </lineage>
</organism>
<name>A0A368YDS5_9HYPH</name>
<protein>
    <submittedName>
        <fullName evidence="1">Uncharacterized protein</fullName>
    </submittedName>
</protein>
<dbReference type="EMBL" id="QPJM01000026">
    <property type="protein sequence ID" value="RCW78305.1"/>
    <property type="molecule type" value="Genomic_DNA"/>
</dbReference>
<sequence length="73" mass="8148">MSVKSAVLKLSTHITIDTMNHCKSVGYADDITLAFITLVKTCFQLNRIFDTEKLGLLQRAGSSTLVFPIKLWC</sequence>
<keyword evidence="2" id="KW-1185">Reference proteome</keyword>
<reference evidence="1 2" key="1">
    <citation type="submission" date="2018-07" db="EMBL/GenBank/DDBJ databases">
        <title>Genomic Encyclopedia of Type Strains, Phase III (KMG-III): the genomes of soil and plant-associated and newly described type strains.</title>
        <authorList>
            <person name="Whitman W."/>
        </authorList>
    </citation>
    <scope>NUCLEOTIDE SEQUENCE [LARGE SCALE GENOMIC DNA]</scope>
    <source>
        <strain evidence="1 2">31-25a</strain>
    </source>
</reference>
<dbReference type="Proteomes" id="UP000253324">
    <property type="component" value="Unassembled WGS sequence"/>
</dbReference>
<proteinExistence type="predicted"/>
<comment type="caution">
    <text evidence="1">The sequence shown here is derived from an EMBL/GenBank/DDBJ whole genome shotgun (WGS) entry which is preliminary data.</text>
</comment>
<evidence type="ECO:0000313" key="1">
    <source>
        <dbReference type="EMBL" id="RCW78305.1"/>
    </source>
</evidence>
<evidence type="ECO:0000313" key="2">
    <source>
        <dbReference type="Proteomes" id="UP000253324"/>
    </source>
</evidence>
<dbReference type="AlphaFoldDB" id="A0A368YDS5"/>